<proteinExistence type="predicted"/>
<comment type="caution">
    <text evidence="1">The sequence shown here is derived from an EMBL/GenBank/DDBJ whole genome shotgun (WGS) entry which is preliminary data.</text>
</comment>
<gene>
    <name evidence="1" type="ORF">QCA50_020856</name>
</gene>
<reference evidence="1 2" key="1">
    <citation type="submission" date="2022-09" db="EMBL/GenBank/DDBJ databases">
        <authorList>
            <person name="Palmer J.M."/>
        </authorList>
    </citation>
    <scope>NUCLEOTIDE SEQUENCE [LARGE SCALE GENOMIC DNA]</scope>
    <source>
        <strain evidence="1 2">DSM 7382</strain>
    </source>
</reference>
<dbReference type="AlphaFoldDB" id="A0AAW0FG16"/>
<keyword evidence="2" id="KW-1185">Reference proteome</keyword>
<accession>A0AAW0FG16</accession>
<organism evidence="1 2">
    <name type="scientific">Cerrena zonata</name>
    <dbReference type="NCBI Taxonomy" id="2478898"/>
    <lineage>
        <taxon>Eukaryota</taxon>
        <taxon>Fungi</taxon>
        <taxon>Dikarya</taxon>
        <taxon>Basidiomycota</taxon>
        <taxon>Agaricomycotina</taxon>
        <taxon>Agaricomycetes</taxon>
        <taxon>Polyporales</taxon>
        <taxon>Cerrenaceae</taxon>
        <taxon>Cerrena</taxon>
    </lineage>
</organism>
<protein>
    <submittedName>
        <fullName evidence="1">Uncharacterized protein</fullName>
    </submittedName>
</protein>
<sequence>MVTEFVEDVKQQEVVTQISEPLTKKATDDSVDSEMNDYISKFLDMSNNARDTDTKEKHMSLAEGIKTFPKAAFWSVVLSTALIMEGYDTNLINSFYGFPAFTKKYGEYYPESDSYEVPTKWQTSISMAIYCVMLQKFVPWFLEFI</sequence>
<evidence type="ECO:0000313" key="1">
    <source>
        <dbReference type="EMBL" id="KAK7676182.1"/>
    </source>
</evidence>
<dbReference type="Proteomes" id="UP001385951">
    <property type="component" value="Unassembled WGS sequence"/>
</dbReference>
<name>A0AAW0FG16_9APHY</name>
<dbReference type="EMBL" id="JASBNA010000130">
    <property type="protein sequence ID" value="KAK7676182.1"/>
    <property type="molecule type" value="Genomic_DNA"/>
</dbReference>
<evidence type="ECO:0000313" key="2">
    <source>
        <dbReference type="Proteomes" id="UP001385951"/>
    </source>
</evidence>